<dbReference type="EMBL" id="GGEC01068257">
    <property type="protein sequence ID" value="MBX48741.1"/>
    <property type="molecule type" value="Transcribed_RNA"/>
</dbReference>
<accession>A0A2P2P296</accession>
<proteinExistence type="predicted"/>
<dbReference type="AlphaFoldDB" id="A0A2P2P296"/>
<protein>
    <submittedName>
        <fullName evidence="1">Uncharacterized protein</fullName>
    </submittedName>
</protein>
<reference evidence="1" key="1">
    <citation type="submission" date="2018-02" db="EMBL/GenBank/DDBJ databases">
        <title>Rhizophora mucronata_Transcriptome.</title>
        <authorList>
            <person name="Meera S.P."/>
            <person name="Sreeshan A."/>
            <person name="Augustine A."/>
        </authorList>
    </citation>
    <scope>NUCLEOTIDE SEQUENCE</scope>
    <source>
        <tissue evidence="1">Leaf</tissue>
    </source>
</reference>
<evidence type="ECO:0000313" key="1">
    <source>
        <dbReference type="EMBL" id="MBX48741.1"/>
    </source>
</evidence>
<organism evidence="1">
    <name type="scientific">Rhizophora mucronata</name>
    <name type="common">Asiatic mangrove</name>
    <dbReference type="NCBI Taxonomy" id="61149"/>
    <lineage>
        <taxon>Eukaryota</taxon>
        <taxon>Viridiplantae</taxon>
        <taxon>Streptophyta</taxon>
        <taxon>Embryophyta</taxon>
        <taxon>Tracheophyta</taxon>
        <taxon>Spermatophyta</taxon>
        <taxon>Magnoliopsida</taxon>
        <taxon>eudicotyledons</taxon>
        <taxon>Gunneridae</taxon>
        <taxon>Pentapetalae</taxon>
        <taxon>rosids</taxon>
        <taxon>fabids</taxon>
        <taxon>Malpighiales</taxon>
        <taxon>Rhizophoraceae</taxon>
        <taxon>Rhizophora</taxon>
    </lineage>
</organism>
<sequence length="27" mass="3292">MKIENQAWSFSLSFCTCENHRKQNLFE</sequence>
<name>A0A2P2P296_RHIMU</name>